<keyword evidence="1" id="KW-0472">Membrane</keyword>
<comment type="caution">
    <text evidence="2">The sequence shown here is derived from an EMBL/GenBank/DDBJ whole genome shotgun (WGS) entry which is preliminary data.</text>
</comment>
<keyword evidence="3" id="KW-1185">Reference proteome</keyword>
<name>A0A9D4HTX2_DREPO</name>
<dbReference type="EMBL" id="JAIWYP010000012">
    <property type="protein sequence ID" value="KAH3730886.1"/>
    <property type="molecule type" value="Genomic_DNA"/>
</dbReference>
<dbReference type="AlphaFoldDB" id="A0A9D4HTX2"/>
<feature type="transmembrane region" description="Helical" evidence="1">
    <location>
        <begin position="20"/>
        <end position="39"/>
    </location>
</feature>
<keyword evidence="1" id="KW-0812">Transmembrane</keyword>
<accession>A0A9D4HTX2</accession>
<evidence type="ECO:0000256" key="1">
    <source>
        <dbReference type="SAM" id="Phobius"/>
    </source>
</evidence>
<evidence type="ECO:0000313" key="2">
    <source>
        <dbReference type="EMBL" id="KAH3730886.1"/>
    </source>
</evidence>
<keyword evidence="1" id="KW-1133">Transmembrane helix</keyword>
<reference evidence="2" key="1">
    <citation type="journal article" date="2019" name="bioRxiv">
        <title>The Genome of the Zebra Mussel, Dreissena polymorpha: A Resource for Invasive Species Research.</title>
        <authorList>
            <person name="McCartney M.A."/>
            <person name="Auch B."/>
            <person name="Kono T."/>
            <person name="Mallez S."/>
            <person name="Zhang Y."/>
            <person name="Obille A."/>
            <person name="Becker A."/>
            <person name="Abrahante J.E."/>
            <person name="Garbe J."/>
            <person name="Badalamenti J.P."/>
            <person name="Herman A."/>
            <person name="Mangelson H."/>
            <person name="Liachko I."/>
            <person name="Sullivan S."/>
            <person name="Sone E.D."/>
            <person name="Koren S."/>
            <person name="Silverstein K.A.T."/>
            <person name="Beckman K.B."/>
            <person name="Gohl D.M."/>
        </authorList>
    </citation>
    <scope>NUCLEOTIDE SEQUENCE</scope>
    <source>
        <strain evidence="2">Duluth1</strain>
        <tissue evidence="2">Whole animal</tissue>
    </source>
</reference>
<gene>
    <name evidence="2" type="ORF">DPMN_056885</name>
</gene>
<protein>
    <submittedName>
        <fullName evidence="2">Uncharacterized protein</fullName>
    </submittedName>
</protein>
<evidence type="ECO:0000313" key="3">
    <source>
        <dbReference type="Proteomes" id="UP000828390"/>
    </source>
</evidence>
<sequence>MPVKSHTVTRKPYQLVGGGGVAVEAAAVAIVVAIVVVVVENQASGYKEKNEKPPCQLRLHDEKMKLIAAKMERVKNQGDFYRNMTNVLAQTRQMTENEQ</sequence>
<organism evidence="2 3">
    <name type="scientific">Dreissena polymorpha</name>
    <name type="common">Zebra mussel</name>
    <name type="synonym">Mytilus polymorpha</name>
    <dbReference type="NCBI Taxonomy" id="45954"/>
    <lineage>
        <taxon>Eukaryota</taxon>
        <taxon>Metazoa</taxon>
        <taxon>Spiralia</taxon>
        <taxon>Lophotrochozoa</taxon>
        <taxon>Mollusca</taxon>
        <taxon>Bivalvia</taxon>
        <taxon>Autobranchia</taxon>
        <taxon>Heteroconchia</taxon>
        <taxon>Euheterodonta</taxon>
        <taxon>Imparidentia</taxon>
        <taxon>Neoheterodontei</taxon>
        <taxon>Myida</taxon>
        <taxon>Dreissenoidea</taxon>
        <taxon>Dreissenidae</taxon>
        <taxon>Dreissena</taxon>
    </lineage>
</organism>
<reference evidence="2" key="2">
    <citation type="submission" date="2020-11" db="EMBL/GenBank/DDBJ databases">
        <authorList>
            <person name="McCartney M.A."/>
            <person name="Auch B."/>
            <person name="Kono T."/>
            <person name="Mallez S."/>
            <person name="Becker A."/>
            <person name="Gohl D.M."/>
            <person name="Silverstein K.A.T."/>
            <person name="Koren S."/>
            <person name="Bechman K.B."/>
            <person name="Herman A."/>
            <person name="Abrahante J.E."/>
            <person name="Garbe J."/>
        </authorList>
    </citation>
    <scope>NUCLEOTIDE SEQUENCE</scope>
    <source>
        <strain evidence="2">Duluth1</strain>
        <tissue evidence="2">Whole animal</tissue>
    </source>
</reference>
<proteinExistence type="predicted"/>
<dbReference type="Proteomes" id="UP000828390">
    <property type="component" value="Unassembled WGS sequence"/>
</dbReference>